<gene>
    <name evidence="1" type="ORF">IQ247_30640</name>
</gene>
<protein>
    <submittedName>
        <fullName evidence="1">Aspartyl protease</fullName>
    </submittedName>
</protein>
<dbReference type="Gene3D" id="2.40.70.10">
    <property type="entry name" value="Acid Proteases"/>
    <property type="match status" value="1"/>
</dbReference>
<keyword evidence="2" id="KW-1185">Reference proteome</keyword>
<accession>A0A8J7JWL3</accession>
<dbReference type="EMBL" id="JADEWL010000228">
    <property type="protein sequence ID" value="MBE9216959.1"/>
    <property type="molecule type" value="Genomic_DNA"/>
</dbReference>
<comment type="caution">
    <text evidence="1">The sequence shown here is derived from an EMBL/GenBank/DDBJ whole genome shotgun (WGS) entry which is preliminary data.</text>
</comment>
<sequence>MIQGSFGSKGELYFEIGLIGADTSMIVVNALLDTGFTDYLAMNVQDVESLEWSFIREKDMRTARGETRFFLYQGTVIFDNQEFMIPALGGEEINEILIGLSWLETRRLVIDRKANLLTINNEKF</sequence>
<keyword evidence="1" id="KW-0378">Hydrolase</keyword>
<dbReference type="AlphaFoldDB" id="A0A8J7JWL3"/>
<evidence type="ECO:0000313" key="2">
    <source>
        <dbReference type="Proteomes" id="UP000620559"/>
    </source>
</evidence>
<dbReference type="Proteomes" id="UP000620559">
    <property type="component" value="Unassembled WGS sequence"/>
</dbReference>
<keyword evidence="1" id="KW-0645">Protease</keyword>
<dbReference type="GO" id="GO:0006508">
    <property type="term" value="P:proteolysis"/>
    <property type="evidence" value="ECO:0007669"/>
    <property type="project" value="UniProtKB-KW"/>
</dbReference>
<dbReference type="GO" id="GO:0008233">
    <property type="term" value="F:peptidase activity"/>
    <property type="evidence" value="ECO:0007669"/>
    <property type="project" value="UniProtKB-KW"/>
</dbReference>
<evidence type="ECO:0000313" key="1">
    <source>
        <dbReference type="EMBL" id="MBE9216959.1"/>
    </source>
</evidence>
<name>A0A8J7JWL3_9CYAN</name>
<organism evidence="1 2">
    <name type="scientific">Plectonema cf. radiosum LEGE 06105</name>
    <dbReference type="NCBI Taxonomy" id="945769"/>
    <lineage>
        <taxon>Bacteria</taxon>
        <taxon>Bacillati</taxon>
        <taxon>Cyanobacteriota</taxon>
        <taxon>Cyanophyceae</taxon>
        <taxon>Oscillatoriophycideae</taxon>
        <taxon>Oscillatoriales</taxon>
        <taxon>Microcoleaceae</taxon>
        <taxon>Plectonema</taxon>
    </lineage>
</organism>
<reference evidence="1" key="1">
    <citation type="submission" date="2020-10" db="EMBL/GenBank/DDBJ databases">
        <authorList>
            <person name="Castelo-Branco R."/>
            <person name="Eusebio N."/>
            <person name="Adriana R."/>
            <person name="Vieira A."/>
            <person name="Brugerolle De Fraissinette N."/>
            <person name="Rezende De Castro R."/>
            <person name="Schneider M.P."/>
            <person name="Vasconcelos V."/>
            <person name="Leao P.N."/>
        </authorList>
    </citation>
    <scope>NUCLEOTIDE SEQUENCE</scope>
    <source>
        <strain evidence="1">LEGE 06105</strain>
    </source>
</reference>
<dbReference type="InterPro" id="IPR021109">
    <property type="entry name" value="Peptidase_aspartic_dom_sf"/>
</dbReference>
<proteinExistence type="predicted"/>